<dbReference type="Pfam" id="PF01243">
    <property type="entry name" value="PNPOx_N"/>
    <property type="match status" value="1"/>
</dbReference>
<name>A0AAW3T8E8_9MICO</name>
<protein>
    <submittedName>
        <fullName evidence="8">Pyridoxamine 5'-phosphate oxidase</fullName>
        <ecNumber evidence="8">1.4.3.5</ecNumber>
    </submittedName>
</protein>
<dbReference type="GO" id="GO:0008615">
    <property type="term" value="P:pyridoxine biosynthetic process"/>
    <property type="evidence" value="ECO:0007669"/>
    <property type="project" value="InterPro"/>
</dbReference>
<evidence type="ECO:0000256" key="5">
    <source>
        <dbReference type="PIRSR" id="PIRSR000190-2"/>
    </source>
</evidence>
<feature type="binding site" evidence="5">
    <location>
        <position position="84"/>
    </location>
    <ligand>
        <name>FMN</name>
        <dbReference type="ChEBI" id="CHEBI:58210"/>
    </ligand>
</feature>
<dbReference type="InterPro" id="IPR019576">
    <property type="entry name" value="Pyridoxamine_oxidase_dimer_C"/>
</dbReference>
<evidence type="ECO:0000256" key="4">
    <source>
        <dbReference type="ARBA" id="ARBA00023002"/>
    </source>
</evidence>
<sequence length="191" mass="21302">MTAPADPLALAADWLPTPESGLTPTVTLSTVGLDGYPSARTVLLSRFDGERLHFHTDTRSRKAAELAADPRATVTVLQPEVARQLVVTGDVRRVTDEEARVAFAARTRYLQVLAWLNDHELAAEPTTRRRERWAAFVQERDDALEPPDTWVGYAITPVRMLFWQGDVDGPSNRLAYERTADGAWALEHWPG</sequence>
<comment type="similarity">
    <text evidence="1">Belongs to the pyridoxamine 5'-phosphate oxidase family.</text>
</comment>
<dbReference type="AlphaFoldDB" id="A0AAW3T8E8"/>
<dbReference type="InterPro" id="IPR000659">
    <property type="entry name" value="Pyridox_Oxase"/>
</dbReference>
<organism evidence="8 9">
    <name type="scientific">Curtobacterium pusillum</name>
    <dbReference type="NCBI Taxonomy" id="69373"/>
    <lineage>
        <taxon>Bacteria</taxon>
        <taxon>Bacillati</taxon>
        <taxon>Actinomycetota</taxon>
        <taxon>Actinomycetes</taxon>
        <taxon>Micrococcales</taxon>
        <taxon>Microbacteriaceae</taxon>
        <taxon>Curtobacterium</taxon>
    </lineage>
</organism>
<evidence type="ECO:0000256" key="3">
    <source>
        <dbReference type="ARBA" id="ARBA00022643"/>
    </source>
</evidence>
<evidence type="ECO:0000256" key="1">
    <source>
        <dbReference type="ARBA" id="ARBA00007301"/>
    </source>
</evidence>
<dbReference type="GO" id="GO:0004733">
    <property type="term" value="F:pyridoxamine phosphate oxidase activity"/>
    <property type="evidence" value="ECO:0007669"/>
    <property type="project" value="UniProtKB-EC"/>
</dbReference>
<dbReference type="SUPFAM" id="SSF50475">
    <property type="entry name" value="FMN-binding split barrel"/>
    <property type="match status" value="1"/>
</dbReference>
<dbReference type="InterPro" id="IPR011576">
    <property type="entry name" value="Pyridox_Oxase_N"/>
</dbReference>
<dbReference type="PANTHER" id="PTHR10851:SF0">
    <property type="entry name" value="PYRIDOXINE-5'-PHOSPHATE OXIDASE"/>
    <property type="match status" value="1"/>
</dbReference>
<evidence type="ECO:0000313" key="9">
    <source>
        <dbReference type="Proteomes" id="UP000590225"/>
    </source>
</evidence>
<feature type="binding site" evidence="5">
    <location>
        <position position="163"/>
    </location>
    <ligand>
        <name>FMN</name>
        <dbReference type="ChEBI" id="CHEBI:58210"/>
    </ligand>
</feature>
<dbReference type="InterPro" id="IPR012349">
    <property type="entry name" value="Split_barrel_FMN-bd"/>
</dbReference>
<proteinExistence type="inferred from homology"/>
<dbReference type="GO" id="GO:0010181">
    <property type="term" value="F:FMN binding"/>
    <property type="evidence" value="ECO:0007669"/>
    <property type="project" value="InterPro"/>
</dbReference>
<feature type="binding site" evidence="5">
    <location>
        <position position="173"/>
    </location>
    <ligand>
        <name>FMN</name>
        <dbReference type="ChEBI" id="CHEBI:58210"/>
    </ligand>
</feature>
<evidence type="ECO:0000313" key="8">
    <source>
        <dbReference type="EMBL" id="MBA8990975.1"/>
    </source>
</evidence>
<keyword evidence="2" id="KW-0285">Flavoprotein</keyword>
<dbReference type="RefSeq" id="WP_182516220.1">
    <property type="nucleotide sequence ID" value="NZ_JACGXP010000003.1"/>
</dbReference>
<gene>
    <name evidence="8" type="ORF">FHW23_002240</name>
</gene>
<evidence type="ECO:0000259" key="6">
    <source>
        <dbReference type="Pfam" id="PF01243"/>
    </source>
</evidence>
<feature type="binding site" evidence="5">
    <location>
        <position position="61"/>
    </location>
    <ligand>
        <name>FMN</name>
        <dbReference type="ChEBI" id="CHEBI:58210"/>
    </ligand>
</feature>
<reference evidence="8 9" key="1">
    <citation type="submission" date="2020-07" db="EMBL/GenBank/DDBJ databases">
        <title>Above-ground endophytic microbial communities from plants in different locations in the United States.</title>
        <authorList>
            <person name="Frank C."/>
        </authorList>
    </citation>
    <scope>NUCLEOTIDE SEQUENCE [LARGE SCALE GENOMIC DNA]</scope>
    <source>
        <strain evidence="8 9">WPL5_2</strain>
    </source>
</reference>
<dbReference type="Pfam" id="PF10590">
    <property type="entry name" value="PNP_phzG_C"/>
    <property type="match status" value="1"/>
</dbReference>
<dbReference type="EMBL" id="JACGXP010000003">
    <property type="protein sequence ID" value="MBA8990975.1"/>
    <property type="molecule type" value="Genomic_DNA"/>
</dbReference>
<keyword evidence="3 5" id="KW-0288">FMN</keyword>
<feature type="domain" description="Pyridoxine 5'-phosphate oxidase dimerisation C-terminal" evidence="7">
    <location>
        <begin position="150"/>
        <end position="187"/>
    </location>
</feature>
<dbReference type="PANTHER" id="PTHR10851">
    <property type="entry name" value="PYRIDOXINE-5-PHOSPHATE OXIDASE"/>
    <property type="match status" value="1"/>
</dbReference>
<comment type="caution">
    <text evidence="8">The sequence shown here is derived from an EMBL/GenBank/DDBJ whole genome shotgun (WGS) entry which is preliminary data.</text>
</comment>
<keyword evidence="4 8" id="KW-0560">Oxidoreductase</keyword>
<evidence type="ECO:0000259" key="7">
    <source>
        <dbReference type="Pfam" id="PF10590"/>
    </source>
</evidence>
<dbReference type="Proteomes" id="UP000590225">
    <property type="component" value="Unassembled WGS sequence"/>
</dbReference>
<dbReference type="PIRSF" id="PIRSF000190">
    <property type="entry name" value="Pyd_amn-ph_oxd"/>
    <property type="match status" value="1"/>
</dbReference>
<dbReference type="EC" id="1.4.3.5" evidence="8"/>
<comment type="cofactor">
    <cofactor evidence="5">
        <name>FMN</name>
        <dbReference type="ChEBI" id="CHEBI:58210"/>
    </cofactor>
    <text evidence="5">Binds 1 FMN per subunit.</text>
</comment>
<feature type="domain" description="Pyridoxamine 5'-phosphate oxidase N-terminal" evidence="6">
    <location>
        <begin position="24"/>
        <end position="122"/>
    </location>
</feature>
<evidence type="ECO:0000256" key="2">
    <source>
        <dbReference type="ARBA" id="ARBA00022630"/>
    </source>
</evidence>
<accession>A0AAW3T8E8</accession>
<feature type="binding site" evidence="5">
    <location>
        <position position="62"/>
    </location>
    <ligand>
        <name>FMN</name>
        <dbReference type="ChEBI" id="CHEBI:58210"/>
    </ligand>
</feature>
<dbReference type="Gene3D" id="2.30.110.10">
    <property type="entry name" value="Electron Transport, Fmn-binding Protein, Chain A"/>
    <property type="match status" value="1"/>
</dbReference>